<gene>
    <name evidence="3" type="primary">rcp1</name>
    <name evidence="3" type="ORF">BTM25_03230</name>
</gene>
<feature type="domain" description="Response regulatory" evidence="2">
    <location>
        <begin position="13"/>
        <end position="138"/>
    </location>
</feature>
<dbReference type="PANTHER" id="PTHR44520:SF2">
    <property type="entry name" value="RESPONSE REGULATOR RCP1"/>
    <property type="match status" value="1"/>
</dbReference>
<name>A0A2P4ULR0_9ACTN</name>
<dbReference type="PROSITE" id="PS50110">
    <property type="entry name" value="RESPONSE_REGULATORY"/>
    <property type="match status" value="1"/>
</dbReference>
<dbReference type="InterPro" id="IPR052893">
    <property type="entry name" value="TCS_response_regulator"/>
</dbReference>
<accession>A0A2P4ULR0</accession>
<sequence>MNNDPAPDARPIEVLLVEDDPGDVLLTTEAFEHNKLRNHLHVASDGEHAMAFLRREGEHADAPRPDLILLDLNLPRKDGRQVLEEVKADRDLRSIPVVVLTTSEADEDILRSYDLHANAYVTKPVDFDRFIQVVRQIDNFFVTVVKLPR</sequence>
<dbReference type="GO" id="GO:0000160">
    <property type="term" value="P:phosphorelay signal transduction system"/>
    <property type="evidence" value="ECO:0007669"/>
    <property type="project" value="InterPro"/>
</dbReference>
<dbReference type="InterPro" id="IPR011006">
    <property type="entry name" value="CheY-like_superfamily"/>
</dbReference>
<dbReference type="Proteomes" id="UP000242367">
    <property type="component" value="Unassembled WGS sequence"/>
</dbReference>
<dbReference type="EMBL" id="MTBP01000001">
    <property type="protein sequence ID" value="POM25939.1"/>
    <property type="molecule type" value="Genomic_DNA"/>
</dbReference>
<dbReference type="RefSeq" id="WP_103560982.1">
    <property type="nucleotide sequence ID" value="NZ_MTBP01000001.1"/>
</dbReference>
<evidence type="ECO:0000313" key="3">
    <source>
        <dbReference type="EMBL" id="POM25939.1"/>
    </source>
</evidence>
<evidence type="ECO:0000256" key="1">
    <source>
        <dbReference type="PROSITE-ProRule" id="PRU00169"/>
    </source>
</evidence>
<dbReference type="SMART" id="SM00448">
    <property type="entry name" value="REC"/>
    <property type="match status" value="1"/>
</dbReference>
<dbReference type="AlphaFoldDB" id="A0A2P4ULR0"/>
<comment type="caution">
    <text evidence="3">The sequence shown here is derived from an EMBL/GenBank/DDBJ whole genome shotgun (WGS) entry which is preliminary data.</text>
</comment>
<keyword evidence="1" id="KW-0597">Phosphoprotein</keyword>
<reference evidence="3 4" key="1">
    <citation type="journal article" date="2017" name="Chemistry">
        <title>Isolation, Biosynthesis and Chemical Modifications of Rubterolones A-F: Rare Tropolone Alkaloids from Actinomadura sp. 5-2.</title>
        <authorList>
            <person name="Guo H."/>
            <person name="Benndorf R."/>
            <person name="Leichnitz D."/>
            <person name="Klassen J.L."/>
            <person name="Vollmers J."/>
            <person name="Gorls H."/>
            <person name="Steinacker M."/>
            <person name="Weigel C."/>
            <person name="Dahse H.M."/>
            <person name="Kaster A.K."/>
            <person name="de Beer Z.W."/>
            <person name="Poulsen M."/>
            <person name="Beemelmanns C."/>
        </authorList>
    </citation>
    <scope>NUCLEOTIDE SEQUENCE [LARGE SCALE GENOMIC DNA]</scope>
    <source>
        <strain evidence="3 4">5-2</strain>
    </source>
</reference>
<dbReference type="Gene3D" id="3.40.50.2300">
    <property type="match status" value="1"/>
</dbReference>
<dbReference type="PANTHER" id="PTHR44520">
    <property type="entry name" value="RESPONSE REGULATOR RCP1-RELATED"/>
    <property type="match status" value="1"/>
</dbReference>
<proteinExistence type="predicted"/>
<dbReference type="CDD" id="cd17557">
    <property type="entry name" value="REC_Rcp-like"/>
    <property type="match status" value="1"/>
</dbReference>
<feature type="modified residue" description="4-aspartylphosphate" evidence="1">
    <location>
        <position position="71"/>
    </location>
</feature>
<keyword evidence="4" id="KW-1185">Reference proteome</keyword>
<evidence type="ECO:0000313" key="4">
    <source>
        <dbReference type="Proteomes" id="UP000242367"/>
    </source>
</evidence>
<dbReference type="SUPFAM" id="SSF52172">
    <property type="entry name" value="CheY-like"/>
    <property type="match status" value="1"/>
</dbReference>
<protein>
    <submittedName>
        <fullName evidence="3">Response regulator rcp1</fullName>
    </submittedName>
</protein>
<organism evidence="3 4">
    <name type="scientific">Actinomadura rubteroloni</name>
    <dbReference type="NCBI Taxonomy" id="1926885"/>
    <lineage>
        <taxon>Bacteria</taxon>
        <taxon>Bacillati</taxon>
        <taxon>Actinomycetota</taxon>
        <taxon>Actinomycetes</taxon>
        <taxon>Streptosporangiales</taxon>
        <taxon>Thermomonosporaceae</taxon>
        <taxon>Actinomadura</taxon>
    </lineage>
</organism>
<evidence type="ECO:0000259" key="2">
    <source>
        <dbReference type="PROSITE" id="PS50110"/>
    </source>
</evidence>
<dbReference type="InterPro" id="IPR001789">
    <property type="entry name" value="Sig_transdc_resp-reg_receiver"/>
</dbReference>
<dbReference type="Pfam" id="PF00072">
    <property type="entry name" value="Response_reg"/>
    <property type="match status" value="1"/>
</dbReference>